<organism evidence="2 3">
    <name type="scientific">Mucinivorans hirudinis</name>
    <dbReference type="NCBI Taxonomy" id="1433126"/>
    <lineage>
        <taxon>Bacteria</taxon>
        <taxon>Pseudomonadati</taxon>
        <taxon>Bacteroidota</taxon>
        <taxon>Bacteroidia</taxon>
        <taxon>Bacteroidales</taxon>
        <taxon>Rikenellaceae</taxon>
        <taxon>Mucinivorans</taxon>
    </lineage>
</organism>
<feature type="chain" id="PRO_5001589472" description="Lipoprotein" evidence="1">
    <location>
        <begin position="24"/>
        <end position="343"/>
    </location>
</feature>
<dbReference type="AlphaFoldDB" id="A0A060R8V7"/>
<evidence type="ECO:0000256" key="1">
    <source>
        <dbReference type="SAM" id="SignalP"/>
    </source>
</evidence>
<dbReference type="EMBL" id="HG934468">
    <property type="protein sequence ID" value="CDN31942.1"/>
    <property type="molecule type" value="Genomic_DNA"/>
</dbReference>
<keyword evidence="1" id="KW-0732">Signal</keyword>
<evidence type="ECO:0000313" key="3">
    <source>
        <dbReference type="Proteomes" id="UP000027616"/>
    </source>
</evidence>
<reference evidence="2 3" key="1">
    <citation type="journal article" date="2015" name="Genome Announc.">
        <title>Complete Genome Sequence of the Novel Leech Symbiont Mucinivorans hirudinis M3T.</title>
        <authorList>
            <person name="Nelson M.C."/>
            <person name="Bomar L."/>
            <person name="Graf J."/>
        </authorList>
    </citation>
    <scope>NUCLEOTIDE SEQUENCE [LARGE SCALE GENOMIC DNA]</scope>
    <source>
        <strain evidence="3">M3</strain>
    </source>
</reference>
<sequence length="343" mass="38619">MKTIKYALLLSLILSLLSGCTKQRDLYVASSPILLVKNDWQPSRTNVQNPMATLMVYPLSNPKIYMEDHRRKTLALDEGEYNVLVFNDYMYSESETQRNYIRYRGTDGFDSFEAYVTPMMSAFRAQPGEVIVNNPDTLATRSTIDLTVEGKRAFVLKYKNGKNGFSTPTNYIEDSLEFVPCRVVLNCVVIVNLHNVKALNGVGRAKGSLRGFSGSNFLASRMPGHSNVTHQFNLNGLRLQSETEGTISATFSTFGPPLDLPERKYELEITVQYPSGREPPPFVFDVTNQLTAQIARLNAERLANKPIMEDIIIRVDITLENDKADWDVSLDDWGDAIIIPVPF</sequence>
<accession>A0A060R8V7</accession>
<keyword evidence="3" id="KW-1185">Reference proteome</keyword>
<protein>
    <recommendedName>
        <fullName evidence="4">Lipoprotein</fullName>
    </recommendedName>
</protein>
<dbReference type="PROSITE" id="PS51257">
    <property type="entry name" value="PROKAR_LIPOPROTEIN"/>
    <property type="match status" value="1"/>
</dbReference>
<dbReference type="Proteomes" id="UP000027616">
    <property type="component" value="Chromosome I"/>
</dbReference>
<dbReference type="InterPro" id="IPR033410">
    <property type="entry name" value="DUF5119"/>
</dbReference>
<dbReference type="HOGENOM" id="CLU_808492_0_0_10"/>
<feature type="signal peptide" evidence="1">
    <location>
        <begin position="1"/>
        <end position="23"/>
    </location>
</feature>
<dbReference type="STRING" id="1433126.BN938_1862"/>
<gene>
    <name evidence="2" type="ORF">BN938_1862</name>
</gene>
<evidence type="ECO:0000313" key="2">
    <source>
        <dbReference type="EMBL" id="CDN31942.1"/>
    </source>
</evidence>
<dbReference type="Pfam" id="PF17145">
    <property type="entry name" value="DUF5119"/>
    <property type="match status" value="1"/>
</dbReference>
<name>A0A060R8V7_9BACT</name>
<evidence type="ECO:0008006" key="4">
    <source>
        <dbReference type="Google" id="ProtNLM"/>
    </source>
</evidence>
<dbReference type="KEGG" id="rbc:BN938_1862"/>
<proteinExistence type="predicted"/>